<proteinExistence type="predicted"/>
<keyword evidence="1" id="KW-0378">Hydrolase</keyword>
<keyword evidence="2" id="KW-1185">Reference proteome</keyword>
<accession>A0ACB9YZB7</accession>
<gene>
    <name evidence="1" type="ORF">F4820DRAFT_470299</name>
</gene>
<evidence type="ECO:0000313" key="1">
    <source>
        <dbReference type="EMBL" id="KAI4864804.1"/>
    </source>
</evidence>
<organism evidence="1 2">
    <name type="scientific">Hypoxylon rubiginosum</name>
    <dbReference type="NCBI Taxonomy" id="110542"/>
    <lineage>
        <taxon>Eukaryota</taxon>
        <taxon>Fungi</taxon>
        <taxon>Dikarya</taxon>
        <taxon>Ascomycota</taxon>
        <taxon>Pezizomycotina</taxon>
        <taxon>Sordariomycetes</taxon>
        <taxon>Xylariomycetidae</taxon>
        <taxon>Xylariales</taxon>
        <taxon>Hypoxylaceae</taxon>
        <taxon>Hypoxylon</taxon>
    </lineage>
</organism>
<name>A0ACB9YZB7_9PEZI</name>
<evidence type="ECO:0000313" key="2">
    <source>
        <dbReference type="Proteomes" id="UP001497700"/>
    </source>
</evidence>
<protein>
    <submittedName>
        <fullName evidence="1">P-loop containing nucleoside triphosphate hydrolase protein</fullName>
    </submittedName>
</protein>
<sequence>MSLRPTENRSSSLALFSDSIFVRVPPGGRFIVDEKSVKLPVEFIPSRFKGREARYFQPMEKELERIQATLFPSRPENHDIQTQSHRAFSVTGLGGVGKTELVYRYLTRFKYQFDAIFFVPADSESQLCKQYSAMSFELGLVDSIDRSNPELCSETFRYWLGDPVTGIPESQEANATVKWLLVFDNVRDPDILERFWPAGNKGSIITTSRNPLSLHGVHITERLQLEGLAIPDAVQLLKSCARDESRDDSELEKEATTIAEWVEGFPLALEQLGDIIYGNYLTISRFRHIYPTKSDLFKRLHAGYNNNETLATTWDLEKLRERNEEAFYMLCLVSLLDPERIENSILIPRLDPSDTNSRSMSLSKYISIRKKLADTSLIDVDRETGDIRVHRLVQDVTKSLVVHTGLAASAFQTAIGRVADQWPFLNRGYVIGSATEADRWEDCRRLYPHILRLKQVYEEFVQLDVRFLAGPDLAELLLKAAQYRLECGVAHEAVSLLDTAESIYQDSLDIEVRAKLYRGRIALATSSKNGGDLLYYAQLIFDIEKERHRGTGLPSSILAVAYNDLAIGWAYQRNWNTAIDLLNESKKIREGLPNFTRDMLFSPLCNLGLVYHHQHRYDEAENILNEAIKDHREAFGPNDAESIR</sequence>
<reference evidence="1 2" key="1">
    <citation type="journal article" date="2022" name="New Phytol.">
        <title>Ecological generalism drives hyperdiversity of secondary metabolite gene clusters in xylarialean endophytes.</title>
        <authorList>
            <person name="Franco M.E.E."/>
            <person name="Wisecaver J.H."/>
            <person name="Arnold A.E."/>
            <person name="Ju Y.M."/>
            <person name="Slot J.C."/>
            <person name="Ahrendt S."/>
            <person name="Moore L.P."/>
            <person name="Eastman K.E."/>
            <person name="Scott K."/>
            <person name="Konkel Z."/>
            <person name="Mondo S.J."/>
            <person name="Kuo A."/>
            <person name="Hayes R.D."/>
            <person name="Haridas S."/>
            <person name="Andreopoulos B."/>
            <person name="Riley R."/>
            <person name="LaButti K."/>
            <person name="Pangilinan J."/>
            <person name="Lipzen A."/>
            <person name="Amirebrahimi M."/>
            <person name="Yan J."/>
            <person name="Adam C."/>
            <person name="Keymanesh K."/>
            <person name="Ng V."/>
            <person name="Louie K."/>
            <person name="Northen T."/>
            <person name="Drula E."/>
            <person name="Henrissat B."/>
            <person name="Hsieh H.M."/>
            <person name="Youens-Clark K."/>
            <person name="Lutzoni F."/>
            <person name="Miadlikowska J."/>
            <person name="Eastwood D.C."/>
            <person name="Hamelin R.C."/>
            <person name="Grigoriev I.V."/>
            <person name="U'Ren J.M."/>
        </authorList>
    </citation>
    <scope>NUCLEOTIDE SEQUENCE [LARGE SCALE GENOMIC DNA]</scope>
    <source>
        <strain evidence="1 2">CBS 119005</strain>
    </source>
</reference>
<dbReference type="Proteomes" id="UP001497700">
    <property type="component" value="Unassembled WGS sequence"/>
</dbReference>
<comment type="caution">
    <text evidence="1">The sequence shown here is derived from an EMBL/GenBank/DDBJ whole genome shotgun (WGS) entry which is preliminary data.</text>
</comment>
<dbReference type="EMBL" id="MU393481">
    <property type="protein sequence ID" value="KAI4864804.1"/>
    <property type="molecule type" value="Genomic_DNA"/>
</dbReference>